<dbReference type="SUPFAM" id="SSF52540">
    <property type="entry name" value="P-loop containing nucleoside triphosphate hydrolases"/>
    <property type="match status" value="2"/>
</dbReference>
<dbReference type="Pfam" id="PF00271">
    <property type="entry name" value="Helicase_C"/>
    <property type="match status" value="1"/>
</dbReference>
<keyword evidence="4 11" id="KW-0347">Helicase</keyword>
<dbReference type="SMART" id="SM00487">
    <property type="entry name" value="DEXDc"/>
    <property type="match status" value="1"/>
</dbReference>
<dbReference type="PROSITE" id="PS51192">
    <property type="entry name" value="HELICASE_ATP_BIND_1"/>
    <property type="match status" value="1"/>
</dbReference>
<keyword evidence="12" id="KW-1185">Reference proteome</keyword>
<feature type="compositionally biased region" description="Basic residues" evidence="7">
    <location>
        <begin position="45"/>
        <end position="57"/>
    </location>
</feature>
<evidence type="ECO:0000259" key="8">
    <source>
        <dbReference type="PROSITE" id="PS51192"/>
    </source>
</evidence>
<name>A0AAD9R0U4_ACRCE</name>
<sequence length="557" mass="63453">MQSMLLRRSSLPRLPSRNLKINVVNGIRMFTSKQVNDCSDDRGISGKKRRSAKKAKNHIQDPDEEFMQMWSNTEGYIQDQIKQATPGIRKSRRQYVKVWGQNVTTLPLASELTVEERRELLEDDMSVEFRIPKAGDFASLFPVYKSFNGNENDSIAESKDQVVNLDSQITAESDEVDVSNISSFQDFKLHPKLVEKLGQRGIEKPTPIQKKAVPLVLKNKSVLIHSETGSGKTLVFLLPAIQDPGKGFGTIIIVPTRELASQMLYEAQNLLGNKNAVESFRLLEIVENDPLIVHRTKRIIVDEVDKVLLPLKKRSSLKKVILRENHPRPAKLLVEKIKRHSRVRQVQLIGASATVNDELKEDLSELGWGDHVTVIQSPSFEGKRRNIPSCIKHQYVVFDDSFGGTKAQTLARIFRESNQKAALVFVHRLHSVDSFVWELRDLGLNAVALYKKVADQNPEQFQEFLEQFRTGQIEIVVGNEETVRGLDFKELDHVYLMEVPKDVDEYLHLAGRVGRQGRPGTATTMVSTGDPRDERRIKLEYKRLELPFEEIILDDDF</sequence>
<evidence type="ECO:0000256" key="2">
    <source>
        <dbReference type="ARBA" id="ARBA00022741"/>
    </source>
</evidence>
<evidence type="ECO:0000256" key="1">
    <source>
        <dbReference type="ARBA" id="ARBA00012552"/>
    </source>
</evidence>
<evidence type="ECO:0000313" key="12">
    <source>
        <dbReference type="Proteomes" id="UP001249851"/>
    </source>
</evidence>
<keyword evidence="2" id="KW-0547">Nucleotide-binding</keyword>
<gene>
    <name evidence="11" type="ORF">P5673_004518</name>
</gene>
<dbReference type="GO" id="GO:0016787">
    <property type="term" value="F:hydrolase activity"/>
    <property type="evidence" value="ECO:0007669"/>
    <property type="project" value="UniProtKB-KW"/>
</dbReference>
<reference evidence="11" key="1">
    <citation type="journal article" date="2023" name="G3 (Bethesda)">
        <title>Whole genome assembly and annotation of the endangered Caribbean coral Acropora cervicornis.</title>
        <authorList>
            <person name="Selwyn J.D."/>
            <person name="Vollmer S.V."/>
        </authorList>
    </citation>
    <scope>NUCLEOTIDE SEQUENCE</scope>
    <source>
        <strain evidence="11">K2</strain>
    </source>
</reference>
<dbReference type="GO" id="GO:0003724">
    <property type="term" value="F:RNA helicase activity"/>
    <property type="evidence" value="ECO:0007669"/>
    <property type="project" value="UniProtKB-EC"/>
</dbReference>
<dbReference type="InterPro" id="IPR027417">
    <property type="entry name" value="P-loop_NTPase"/>
</dbReference>
<evidence type="ECO:0000256" key="5">
    <source>
        <dbReference type="ARBA" id="ARBA00022840"/>
    </source>
</evidence>
<dbReference type="GO" id="GO:0005524">
    <property type="term" value="F:ATP binding"/>
    <property type="evidence" value="ECO:0007669"/>
    <property type="project" value="UniProtKB-KW"/>
</dbReference>
<dbReference type="InterPro" id="IPR011545">
    <property type="entry name" value="DEAD/DEAH_box_helicase_dom"/>
</dbReference>
<dbReference type="InterPro" id="IPR014001">
    <property type="entry name" value="Helicase_ATP-bd"/>
</dbReference>
<dbReference type="InterPro" id="IPR050547">
    <property type="entry name" value="DEAD_box_RNA_helicases"/>
</dbReference>
<organism evidence="11 12">
    <name type="scientific">Acropora cervicornis</name>
    <name type="common">Staghorn coral</name>
    <dbReference type="NCBI Taxonomy" id="6130"/>
    <lineage>
        <taxon>Eukaryota</taxon>
        <taxon>Metazoa</taxon>
        <taxon>Cnidaria</taxon>
        <taxon>Anthozoa</taxon>
        <taxon>Hexacorallia</taxon>
        <taxon>Scleractinia</taxon>
        <taxon>Astrocoeniina</taxon>
        <taxon>Acroporidae</taxon>
        <taxon>Acropora</taxon>
    </lineage>
</organism>
<accession>A0AAD9R0U4</accession>
<dbReference type="Gene3D" id="3.40.50.300">
    <property type="entry name" value="P-loop containing nucleotide triphosphate hydrolases"/>
    <property type="match status" value="2"/>
</dbReference>
<evidence type="ECO:0000256" key="7">
    <source>
        <dbReference type="SAM" id="MobiDB-lite"/>
    </source>
</evidence>
<evidence type="ECO:0000256" key="4">
    <source>
        <dbReference type="ARBA" id="ARBA00022806"/>
    </source>
</evidence>
<dbReference type="EC" id="3.6.4.13" evidence="1"/>
<feature type="region of interest" description="Disordered" evidence="7">
    <location>
        <begin position="38"/>
        <end position="58"/>
    </location>
</feature>
<dbReference type="InterPro" id="IPR014014">
    <property type="entry name" value="RNA_helicase_DEAD_Q_motif"/>
</dbReference>
<dbReference type="SMART" id="SM00490">
    <property type="entry name" value="HELICc"/>
    <property type="match status" value="1"/>
</dbReference>
<dbReference type="PANTHER" id="PTHR47963">
    <property type="entry name" value="DEAD-BOX ATP-DEPENDENT RNA HELICASE 47, MITOCHONDRIAL"/>
    <property type="match status" value="1"/>
</dbReference>
<keyword evidence="3" id="KW-0378">Hydrolase</keyword>
<feature type="domain" description="Helicase C-terminal" evidence="9">
    <location>
        <begin position="409"/>
        <end position="557"/>
    </location>
</feature>
<evidence type="ECO:0000256" key="3">
    <source>
        <dbReference type="ARBA" id="ARBA00022801"/>
    </source>
</evidence>
<dbReference type="Proteomes" id="UP001249851">
    <property type="component" value="Unassembled WGS sequence"/>
</dbReference>
<dbReference type="EMBL" id="JARQWQ010000007">
    <property type="protein sequence ID" value="KAK2570818.1"/>
    <property type="molecule type" value="Genomic_DNA"/>
</dbReference>
<dbReference type="PROSITE" id="PS51194">
    <property type="entry name" value="HELICASE_CTER"/>
    <property type="match status" value="1"/>
</dbReference>
<evidence type="ECO:0000259" key="9">
    <source>
        <dbReference type="PROSITE" id="PS51194"/>
    </source>
</evidence>
<dbReference type="PANTHER" id="PTHR47963:SF8">
    <property type="entry name" value="ATP-DEPENDENT RNA HELICASE DEAD"/>
    <property type="match status" value="1"/>
</dbReference>
<dbReference type="PROSITE" id="PS51195">
    <property type="entry name" value="Q_MOTIF"/>
    <property type="match status" value="1"/>
</dbReference>
<feature type="domain" description="Helicase ATP-binding" evidence="8">
    <location>
        <begin position="213"/>
        <end position="366"/>
    </location>
</feature>
<comment type="caution">
    <text evidence="11">The sequence shown here is derived from an EMBL/GenBank/DDBJ whole genome shotgun (WGS) entry which is preliminary data.</text>
</comment>
<dbReference type="AlphaFoldDB" id="A0AAD9R0U4"/>
<evidence type="ECO:0000313" key="11">
    <source>
        <dbReference type="EMBL" id="KAK2570818.1"/>
    </source>
</evidence>
<evidence type="ECO:0000256" key="6">
    <source>
        <dbReference type="PROSITE-ProRule" id="PRU00552"/>
    </source>
</evidence>
<dbReference type="GO" id="GO:0003723">
    <property type="term" value="F:RNA binding"/>
    <property type="evidence" value="ECO:0007669"/>
    <property type="project" value="TreeGrafter"/>
</dbReference>
<reference evidence="11" key="2">
    <citation type="journal article" date="2023" name="Science">
        <title>Genomic signatures of disease resistance in endangered staghorn corals.</title>
        <authorList>
            <person name="Vollmer S.V."/>
            <person name="Selwyn J.D."/>
            <person name="Despard B.A."/>
            <person name="Roesel C.L."/>
        </authorList>
    </citation>
    <scope>NUCLEOTIDE SEQUENCE</scope>
    <source>
        <strain evidence="11">K2</strain>
    </source>
</reference>
<keyword evidence="5" id="KW-0067">ATP-binding</keyword>
<feature type="short sequence motif" description="Q motif" evidence="6">
    <location>
        <begin position="182"/>
        <end position="210"/>
    </location>
</feature>
<feature type="domain" description="DEAD-box RNA helicase Q" evidence="10">
    <location>
        <begin position="182"/>
        <end position="210"/>
    </location>
</feature>
<dbReference type="InterPro" id="IPR001650">
    <property type="entry name" value="Helicase_C-like"/>
</dbReference>
<protein>
    <recommendedName>
        <fullName evidence="1">RNA helicase</fullName>
        <ecNumber evidence="1">3.6.4.13</ecNumber>
    </recommendedName>
</protein>
<proteinExistence type="predicted"/>
<dbReference type="Pfam" id="PF00270">
    <property type="entry name" value="DEAD"/>
    <property type="match status" value="1"/>
</dbReference>
<evidence type="ECO:0000259" key="10">
    <source>
        <dbReference type="PROSITE" id="PS51195"/>
    </source>
</evidence>